<dbReference type="Proteomes" id="UP000694910">
    <property type="component" value="Unplaced"/>
</dbReference>
<reference evidence="3" key="1">
    <citation type="submission" date="2025-08" db="UniProtKB">
        <authorList>
            <consortium name="RefSeq"/>
        </authorList>
    </citation>
    <scope>IDENTIFICATION</scope>
</reference>
<protein>
    <submittedName>
        <fullName evidence="3">Uncharacterized protein LOC101401292</fullName>
    </submittedName>
</protein>
<dbReference type="RefSeq" id="XP_004443423.2">
    <property type="nucleotide sequence ID" value="XM_004443366.2"/>
</dbReference>
<name>A0ABM0I9U5_CERSS</name>
<feature type="region of interest" description="Disordered" evidence="1">
    <location>
        <begin position="72"/>
        <end position="104"/>
    </location>
</feature>
<proteinExistence type="predicted"/>
<organism evidence="2 3">
    <name type="scientific">Ceratotherium simum simum</name>
    <name type="common">Southern white rhinoceros</name>
    <dbReference type="NCBI Taxonomy" id="73337"/>
    <lineage>
        <taxon>Eukaryota</taxon>
        <taxon>Metazoa</taxon>
        <taxon>Chordata</taxon>
        <taxon>Craniata</taxon>
        <taxon>Vertebrata</taxon>
        <taxon>Euteleostomi</taxon>
        <taxon>Mammalia</taxon>
        <taxon>Eutheria</taxon>
        <taxon>Laurasiatheria</taxon>
        <taxon>Perissodactyla</taxon>
        <taxon>Rhinocerotidae</taxon>
        <taxon>Ceratotherium</taxon>
    </lineage>
</organism>
<keyword evidence="2" id="KW-1185">Reference proteome</keyword>
<accession>A0ABM0I9U5</accession>
<sequence>MEAEEGYTSQDTGNTVRGNREEALCLEGTRRHLRSLSLARVPWRELTPGFYNPYGGPTLWIREIHAPNWKHTGNQASKKALPPSSTVGLSGRNSQPRKYPSSLRTSSCITRPEVAPSSSGEVVEYTSPTTNQSLRDCSMTPFPWCICKIVHLVKTMKIIENATLLFLISCTGKLRFLR</sequence>
<evidence type="ECO:0000313" key="2">
    <source>
        <dbReference type="Proteomes" id="UP000694910"/>
    </source>
</evidence>
<feature type="region of interest" description="Disordered" evidence="1">
    <location>
        <begin position="1"/>
        <end position="20"/>
    </location>
</feature>
<gene>
    <name evidence="3" type="primary">LOC101401292</name>
</gene>
<dbReference type="GeneID" id="101401292"/>
<evidence type="ECO:0000256" key="1">
    <source>
        <dbReference type="SAM" id="MobiDB-lite"/>
    </source>
</evidence>
<feature type="compositionally biased region" description="Polar residues" evidence="1">
    <location>
        <begin position="7"/>
        <end position="17"/>
    </location>
</feature>
<evidence type="ECO:0000313" key="3">
    <source>
        <dbReference type="RefSeq" id="XP_004443423.2"/>
    </source>
</evidence>